<feature type="signal peptide" evidence="1">
    <location>
        <begin position="1"/>
        <end position="22"/>
    </location>
</feature>
<accession>A0AAW1P595</accession>
<name>A0AAW1P595_9CHLO</name>
<gene>
    <name evidence="2" type="ORF">WJX72_005882</name>
</gene>
<protein>
    <submittedName>
        <fullName evidence="2">Uncharacterized protein</fullName>
    </submittedName>
</protein>
<feature type="chain" id="PRO_5043946012" evidence="1">
    <location>
        <begin position="23"/>
        <end position="402"/>
    </location>
</feature>
<keyword evidence="1" id="KW-0732">Signal</keyword>
<proteinExistence type="predicted"/>
<evidence type="ECO:0000256" key="1">
    <source>
        <dbReference type="SAM" id="SignalP"/>
    </source>
</evidence>
<keyword evidence="3" id="KW-1185">Reference proteome</keyword>
<evidence type="ECO:0000313" key="2">
    <source>
        <dbReference type="EMBL" id="KAK9805203.1"/>
    </source>
</evidence>
<sequence length="402" mass="45159">MLSFALWLTATCTLTALSTTFAIGPESAVRPHRIPWGQEYYGEPSALYNPAAVFHPKHGWVTLFRLDKCFYEKCGIHKTNTSVIVADMGQGSAPDIDKGVKSAAVWEYEKASFDKLLADNNCDKFALGDFRPFLYKGDVYASFWIKFGWSTPNPPPQHVCWSTGWGDPHSCEYTAYGKLDFAAKQLQMTQQFAKPVLGASFKPEKNWGFLEQDGQLLLIYSLLPCTVIYRVDPTADKGAVFDRSFCYSSPELVEASTNHAMPTSRLSGHPQLWQHADGTSELLLLVHSRIHHNSYHNWAVRVDPATLKVTHITAGPIIKSTDFAVEGYLKGVLVVSSFHVVDVGGQETLRLFMGEGDQFSDWQDVPLSQVNWWAVDPALAVPMKDEQAVTEWSRRHRRLLRQ</sequence>
<dbReference type="EMBL" id="JALJOR010000016">
    <property type="protein sequence ID" value="KAK9805203.1"/>
    <property type="molecule type" value="Genomic_DNA"/>
</dbReference>
<evidence type="ECO:0000313" key="3">
    <source>
        <dbReference type="Proteomes" id="UP001489004"/>
    </source>
</evidence>
<dbReference type="Proteomes" id="UP001489004">
    <property type="component" value="Unassembled WGS sequence"/>
</dbReference>
<organism evidence="2 3">
    <name type="scientific">[Myrmecia] bisecta</name>
    <dbReference type="NCBI Taxonomy" id="41462"/>
    <lineage>
        <taxon>Eukaryota</taxon>
        <taxon>Viridiplantae</taxon>
        <taxon>Chlorophyta</taxon>
        <taxon>core chlorophytes</taxon>
        <taxon>Trebouxiophyceae</taxon>
        <taxon>Trebouxiales</taxon>
        <taxon>Trebouxiaceae</taxon>
        <taxon>Myrmecia</taxon>
    </lineage>
</organism>
<reference evidence="2 3" key="1">
    <citation type="journal article" date="2024" name="Nat. Commun.">
        <title>Phylogenomics reveals the evolutionary origins of lichenization in chlorophyte algae.</title>
        <authorList>
            <person name="Puginier C."/>
            <person name="Libourel C."/>
            <person name="Otte J."/>
            <person name="Skaloud P."/>
            <person name="Haon M."/>
            <person name="Grisel S."/>
            <person name="Petersen M."/>
            <person name="Berrin J.G."/>
            <person name="Delaux P.M."/>
            <person name="Dal Grande F."/>
            <person name="Keller J."/>
        </authorList>
    </citation>
    <scope>NUCLEOTIDE SEQUENCE [LARGE SCALE GENOMIC DNA]</scope>
    <source>
        <strain evidence="2 3">SAG 2043</strain>
    </source>
</reference>
<dbReference type="AlphaFoldDB" id="A0AAW1P595"/>
<comment type="caution">
    <text evidence="2">The sequence shown here is derived from an EMBL/GenBank/DDBJ whole genome shotgun (WGS) entry which is preliminary data.</text>
</comment>